<dbReference type="GO" id="GO:0030170">
    <property type="term" value="F:pyridoxal phosphate binding"/>
    <property type="evidence" value="ECO:0007669"/>
    <property type="project" value="UniProtKB-UniRule"/>
</dbReference>
<dbReference type="Proteomes" id="UP001157947">
    <property type="component" value="Unassembled WGS sequence"/>
</dbReference>
<dbReference type="FunFam" id="2.40.37.10:FF:000003">
    <property type="entry name" value="Diaminopimelate decarboxylase"/>
    <property type="match status" value="1"/>
</dbReference>
<evidence type="ECO:0000256" key="13">
    <source>
        <dbReference type="PIRSR" id="PIRSR600183-50"/>
    </source>
</evidence>
<dbReference type="InterPro" id="IPR002986">
    <property type="entry name" value="DAP_deCOOHase_LysA"/>
</dbReference>
<evidence type="ECO:0000256" key="2">
    <source>
        <dbReference type="ARBA" id="ARBA00022605"/>
    </source>
</evidence>
<evidence type="ECO:0000256" key="14">
    <source>
        <dbReference type="RuleBase" id="RU003738"/>
    </source>
</evidence>
<evidence type="ECO:0000256" key="8">
    <source>
        <dbReference type="ARBA" id="ARBA00060643"/>
    </source>
</evidence>
<dbReference type="CDD" id="cd06828">
    <property type="entry name" value="PLPDE_III_DapDC"/>
    <property type="match status" value="1"/>
</dbReference>
<dbReference type="Pfam" id="PF02784">
    <property type="entry name" value="Orn_Arg_deC_N"/>
    <property type="match status" value="1"/>
</dbReference>
<comment type="similarity">
    <text evidence="9 12">Belongs to the Orn/Lys/Arg decarboxylase class-II family. LysA subfamily.</text>
</comment>
<comment type="pathway">
    <text evidence="8 12 14">Amino-acid biosynthesis; L-lysine biosynthesis via DAP pathway; L-lysine from DL-2,6-diaminopimelate: step 1/1.</text>
</comment>
<evidence type="ECO:0000256" key="10">
    <source>
        <dbReference type="ARBA" id="ARBA00066427"/>
    </source>
</evidence>
<dbReference type="PROSITE" id="PS00879">
    <property type="entry name" value="ODR_DC_2_2"/>
    <property type="match status" value="1"/>
</dbReference>
<dbReference type="NCBIfam" id="TIGR01048">
    <property type="entry name" value="lysA"/>
    <property type="match status" value="1"/>
</dbReference>
<feature type="binding site" evidence="12">
    <location>
        <position position="320"/>
    </location>
    <ligand>
        <name>substrate</name>
    </ligand>
</feature>
<protein>
    <recommendedName>
        <fullName evidence="11 12">Diaminopimelate decarboxylase</fullName>
        <shortName evidence="12">DAP decarboxylase</shortName>
        <shortName evidence="12">DAPDC</shortName>
        <ecNumber evidence="10 12">4.1.1.20</ecNumber>
    </recommendedName>
</protein>
<keyword evidence="18" id="KW-1185">Reference proteome</keyword>
<name>A0AA45WID3_9AQUI</name>
<evidence type="ECO:0000256" key="1">
    <source>
        <dbReference type="ARBA" id="ARBA00001933"/>
    </source>
</evidence>
<gene>
    <name evidence="12" type="primary">lysA</name>
    <name evidence="17" type="ORF">SAMN06264868_10159</name>
</gene>
<dbReference type="PRINTS" id="PR01181">
    <property type="entry name" value="DAPDCRBXLASE"/>
</dbReference>
<keyword evidence="6 12" id="KW-0456">Lyase</keyword>
<dbReference type="FunFam" id="3.20.20.10:FF:000003">
    <property type="entry name" value="Diaminopimelate decarboxylase"/>
    <property type="match status" value="1"/>
</dbReference>
<dbReference type="PRINTS" id="PR01179">
    <property type="entry name" value="ODADCRBXLASE"/>
</dbReference>
<comment type="function">
    <text evidence="12">Specifically catalyzes the decarboxylation of meso-diaminopimelate (meso-DAP) to L-lysine.</text>
</comment>
<comment type="cofactor">
    <cofactor evidence="1 12 13 14">
        <name>pyridoxal 5'-phosphate</name>
        <dbReference type="ChEBI" id="CHEBI:597326"/>
    </cofactor>
</comment>
<dbReference type="EMBL" id="FXTX01000001">
    <property type="protein sequence ID" value="SMP00329.1"/>
    <property type="molecule type" value="Genomic_DNA"/>
</dbReference>
<reference evidence="17" key="1">
    <citation type="submission" date="2017-05" db="EMBL/GenBank/DDBJ databases">
        <authorList>
            <person name="Varghese N."/>
            <person name="Submissions S."/>
        </authorList>
    </citation>
    <scope>NUCLEOTIDE SEQUENCE</scope>
    <source>
        <strain evidence="17">DSM 18763</strain>
    </source>
</reference>
<feature type="binding site" evidence="12">
    <location>
        <begin position="281"/>
        <end position="284"/>
    </location>
    <ligand>
        <name>pyridoxal 5'-phosphate</name>
        <dbReference type="ChEBI" id="CHEBI:597326"/>
    </ligand>
</feature>
<dbReference type="GO" id="GO:0008836">
    <property type="term" value="F:diaminopimelate decarboxylase activity"/>
    <property type="evidence" value="ECO:0007669"/>
    <property type="project" value="UniProtKB-UniRule"/>
</dbReference>
<sequence length="423" mass="47350">MIDSNDFNSYFRYKDGVLHCEDVSIETIAKKVGTPFYLYSKKAIIDKINEYKEAFKDYPTIICYAAKANSNLSILKIFQENDIGCDIVSGGELYKAKKAGIPSNKIVYAGVGKTDFEIEFAIRENILSFNVESYQEIEVINSIAEKVGKVARISIRVNPDVDPKTHPYISTGMKKSKFGIDIDEALNIYKKAMQFKNIEIIGVHCHIGSQIMSISPYIEAVSKVAELVDKLKKEGIELKYFDIGGGIGIKYKITDEPPNIKDFANAIIPIVKQTGLNLIIEPGRSLIGEAGALITKVLFLKDKKEKHFVIVDSGMNDLVRPSIYDAYHHIMAVKIKDKTIKADIVGPICESGDFLGIDREICQVERGDLVAVMSAGAYGASMSSNYNVRPRALEVLVDNNNFKIIREREDYNYLIKLEEEVIQ</sequence>
<feature type="active site" description="Proton donor" evidence="13">
    <location>
        <position position="349"/>
    </location>
</feature>
<dbReference type="InterPro" id="IPR029066">
    <property type="entry name" value="PLP-binding_barrel"/>
</dbReference>
<feature type="binding site" evidence="12">
    <location>
        <position position="378"/>
    </location>
    <ligand>
        <name>pyridoxal 5'-phosphate</name>
        <dbReference type="ChEBI" id="CHEBI:597326"/>
    </ligand>
</feature>
<feature type="binding site" evidence="12">
    <location>
        <position position="378"/>
    </location>
    <ligand>
        <name>substrate</name>
    </ligand>
</feature>
<accession>A0AA45WID3</accession>
<evidence type="ECO:0000259" key="15">
    <source>
        <dbReference type="Pfam" id="PF00278"/>
    </source>
</evidence>
<dbReference type="PANTHER" id="PTHR43727:SF2">
    <property type="entry name" value="GROUP IV DECARBOXYLASE"/>
    <property type="match status" value="1"/>
</dbReference>
<keyword evidence="3 12" id="KW-0210">Decarboxylase</keyword>
<dbReference type="Pfam" id="PF00278">
    <property type="entry name" value="Orn_DAP_Arg_deC"/>
    <property type="match status" value="1"/>
</dbReference>
<dbReference type="GO" id="GO:0009089">
    <property type="term" value="P:lysine biosynthetic process via diaminopimelate"/>
    <property type="evidence" value="ECO:0007669"/>
    <property type="project" value="UniProtKB-UniRule"/>
</dbReference>
<evidence type="ECO:0000256" key="9">
    <source>
        <dbReference type="ARBA" id="ARBA00060983"/>
    </source>
</evidence>
<dbReference type="RefSeq" id="WP_265133750.1">
    <property type="nucleotide sequence ID" value="NZ_FXTX01000001.1"/>
</dbReference>
<comment type="catalytic activity">
    <reaction evidence="7 12 14">
        <text>meso-2,6-diaminopimelate + H(+) = L-lysine + CO2</text>
        <dbReference type="Rhea" id="RHEA:15101"/>
        <dbReference type="ChEBI" id="CHEBI:15378"/>
        <dbReference type="ChEBI" id="CHEBI:16526"/>
        <dbReference type="ChEBI" id="CHEBI:32551"/>
        <dbReference type="ChEBI" id="CHEBI:57791"/>
        <dbReference type="EC" id="4.1.1.20"/>
    </reaction>
</comment>
<comment type="subunit">
    <text evidence="12">Homodimer.</text>
</comment>
<organism evidence="17 18">
    <name type="scientific">Venenivibrio stagnispumantis</name>
    <dbReference type="NCBI Taxonomy" id="407998"/>
    <lineage>
        <taxon>Bacteria</taxon>
        <taxon>Pseudomonadati</taxon>
        <taxon>Aquificota</taxon>
        <taxon>Aquificia</taxon>
        <taxon>Aquificales</taxon>
        <taxon>Hydrogenothermaceae</taxon>
        <taxon>Venenivibrio</taxon>
    </lineage>
</organism>
<evidence type="ECO:0000313" key="18">
    <source>
        <dbReference type="Proteomes" id="UP001157947"/>
    </source>
</evidence>
<dbReference type="PANTHER" id="PTHR43727">
    <property type="entry name" value="DIAMINOPIMELATE DECARBOXYLASE"/>
    <property type="match status" value="1"/>
</dbReference>
<evidence type="ECO:0000256" key="3">
    <source>
        <dbReference type="ARBA" id="ARBA00022793"/>
    </source>
</evidence>
<dbReference type="InterPro" id="IPR022643">
    <property type="entry name" value="De-COase2_C"/>
</dbReference>
<evidence type="ECO:0000256" key="12">
    <source>
        <dbReference type="HAMAP-Rule" id="MF_02120"/>
    </source>
</evidence>
<dbReference type="InterPro" id="IPR022644">
    <property type="entry name" value="De-COase2_N"/>
</dbReference>
<dbReference type="EC" id="4.1.1.20" evidence="10 12"/>
<keyword evidence="2 12" id="KW-0028">Amino-acid biosynthesis</keyword>
<keyword evidence="4 12" id="KW-0663">Pyridoxal phosphate</keyword>
<dbReference type="InterPro" id="IPR009006">
    <property type="entry name" value="Ala_racemase/Decarboxylase_C"/>
</dbReference>
<feature type="binding site" evidence="12">
    <location>
        <position position="284"/>
    </location>
    <ligand>
        <name>substrate</name>
    </ligand>
</feature>
<evidence type="ECO:0000313" key="17">
    <source>
        <dbReference type="EMBL" id="SMP00329.1"/>
    </source>
</evidence>
<dbReference type="SUPFAM" id="SSF50621">
    <property type="entry name" value="Alanine racemase C-terminal domain-like"/>
    <property type="match status" value="1"/>
</dbReference>
<evidence type="ECO:0000256" key="11">
    <source>
        <dbReference type="ARBA" id="ARBA00074972"/>
    </source>
</evidence>
<dbReference type="AlphaFoldDB" id="A0AA45WID3"/>
<dbReference type="SUPFAM" id="SSF51419">
    <property type="entry name" value="PLP-binding barrel"/>
    <property type="match status" value="1"/>
</dbReference>
<feature type="domain" description="Orn/DAP/Arg decarboxylase 2 C-terminal" evidence="15">
    <location>
        <begin position="37"/>
        <end position="376"/>
    </location>
</feature>
<feature type="domain" description="Orn/DAP/Arg decarboxylase 2 N-terminal" evidence="16">
    <location>
        <begin position="43"/>
        <end position="287"/>
    </location>
</feature>
<feature type="binding site" evidence="12">
    <location>
        <position position="324"/>
    </location>
    <ligand>
        <name>substrate</name>
    </ligand>
</feature>
<dbReference type="Gene3D" id="2.40.37.10">
    <property type="entry name" value="Lyase, Ornithine Decarboxylase, Chain A, domain 1"/>
    <property type="match status" value="1"/>
</dbReference>
<proteinExistence type="inferred from homology"/>
<evidence type="ECO:0000256" key="4">
    <source>
        <dbReference type="ARBA" id="ARBA00022898"/>
    </source>
</evidence>
<dbReference type="HAMAP" id="MF_02120">
    <property type="entry name" value="LysA"/>
    <property type="match status" value="1"/>
</dbReference>
<dbReference type="Gene3D" id="3.20.20.10">
    <property type="entry name" value="Alanine racemase"/>
    <property type="match status" value="1"/>
</dbReference>
<comment type="caution">
    <text evidence="17">The sequence shown here is derived from an EMBL/GenBank/DDBJ whole genome shotgun (WGS) entry which is preliminary data.</text>
</comment>
<feature type="binding site" evidence="12">
    <location>
        <position position="246"/>
    </location>
    <ligand>
        <name>pyridoxal 5'-phosphate</name>
        <dbReference type="ChEBI" id="CHEBI:597326"/>
    </ligand>
</feature>
<keyword evidence="5 12" id="KW-0457">Lysine biosynthesis</keyword>
<feature type="binding site" evidence="12">
    <location>
        <position position="350"/>
    </location>
    <ligand>
        <name>substrate</name>
    </ligand>
</feature>
<evidence type="ECO:0000256" key="5">
    <source>
        <dbReference type="ARBA" id="ARBA00023154"/>
    </source>
</evidence>
<evidence type="ECO:0000259" key="16">
    <source>
        <dbReference type="Pfam" id="PF02784"/>
    </source>
</evidence>
<evidence type="ECO:0000256" key="6">
    <source>
        <dbReference type="ARBA" id="ARBA00023239"/>
    </source>
</evidence>
<dbReference type="InterPro" id="IPR022657">
    <property type="entry name" value="De-COase2_CS"/>
</dbReference>
<dbReference type="InterPro" id="IPR000183">
    <property type="entry name" value="Orn/DAP/Arg_de-COase"/>
</dbReference>
<evidence type="ECO:0000256" key="7">
    <source>
        <dbReference type="ARBA" id="ARBA00050464"/>
    </source>
</evidence>
<feature type="modified residue" description="N6-(pyridoxal phosphate)lysine" evidence="12 13">
    <location>
        <position position="67"/>
    </location>
</feature>